<dbReference type="GO" id="GO:0000466">
    <property type="term" value="P:maturation of 5.8S rRNA from tricistronic rRNA transcript (SSU-rRNA, 5.8S rRNA, LSU-rRNA)"/>
    <property type="evidence" value="ECO:0007669"/>
    <property type="project" value="UniProtKB-UniRule"/>
</dbReference>
<dbReference type="CDD" id="cd17709">
    <property type="entry name" value="BRCT_pescadillo_like"/>
    <property type="match status" value="1"/>
</dbReference>
<proteinExistence type="inferred from homology"/>
<dbReference type="GO" id="GO:0000463">
    <property type="term" value="P:maturation of LSU-rRNA from tricistronic rRNA transcript (SSU-rRNA, 5.8S rRNA, LSU-rRNA)"/>
    <property type="evidence" value="ECO:0007669"/>
    <property type="project" value="UniProtKB-UniRule"/>
</dbReference>
<feature type="compositionally biased region" description="Acidic residues" evidence="5">
    <location>
        <begin position="484"/>
        <end position="498"/>
    </location>
</feature>
<dbReference type="Gene3D" id="3.40.50.10190">
    <property type="entry name" value="BRCT domain"/>
    <property type="match status" value="1"/>
</dbReference>
<comment type="function">
    <text evidence="4">Required for maturation of ribosomal RNAs and formation of the large ribosomal subunit.</text>
</comment>
<accession>A0A7R9B216</accession>
<dbReference type="InterPro" id="IPR010613">
    <property type="entry name" value="PES"/>
</dbReference>
<dbReference type="GO" id="GO:0030687">
    <property type="term" value="C:preribosome, large subunit precursor"/>
    <property type="evidence" value="ECO:0007669"/>
    <property type="project" value="UniProtKB-UniRule"/>
</dbReference>
<dbReference type="Pfam" id="PF06732">
    <property type="entry name" value="Pescadillo_N"/>
    <property type="match status" value="1"/>
</dbReference>
<dbReference type="PANTHER" id="PTHR12221">
    <property type="entry name" value="PESCADILLO - RELATED"/>
    <property type="match status" value="1"/>
</dbReference>
<feature type="compositionally biased region" description="Basic and acidic residues" evidence="5">
    <location>
        <begin position="500"/>
        <end position="511"/>
    </location>
</feature>
<feature type="region of interest" description="Disordered" evidence="5">
    <location>
        <begin position="444"/>
        <end position="533"/>
    </location>
</feature>
<organism evidence="7">
    <name type="scientific">Timema shepardi</name>
    <name type="common">Walking stick</name>
    <dbReference type="NCBI Taxonomy" id="629360"/>
    <lineage>
        <taxon>Eukaryota</taxon>
        <taxon>Metazoa</taxon>
        <taxon>Ecdysozoa</taxon>
        <taxon>Arthropoda</taxon>
        <taxon>Hexapoda</taxon>
        <taxon>Insecta</taxon>
        <taxon>Pterygota</taxon>
        <taxon>Neoptera</taxon>
        <taxon>Polyneoptera</taxon>
        <taxon>Phasmatodea</taxon>
        <taxon>Timematodea</taxon>
        <taxon>Timematoidea</taxon>
        <taxon>Timematidae</taxon>
        <taxon>Timema</taxon>
    </lineage>
</organism>
<dbReference type="PANTHER" id="PTHR12221:SF6">
    <property type="entry name" value="PESCADILLO HOMOLOG"/>
    <property type="match status" value="1"/>
</dbReference>
<dbReference type="InterPro" id="IPR036420">
    <property type="entry name" value="BRCT_dom_sf"/>
</dbReference>
<dbReference type="AlphaFoldDB" id="A0A7R9B216"/>
<evidence type="ECO:0000259" key="6">
    <source>
        <dbReference type="PROSITE" id="PS50172"/>
    </source>
</evidence>
<reference evidence="7" key="1">
    <citation type="submission" date="2020-11" db="EMBL/GenBank/DDBJ databases">
        <authorList>
            <person name="Tran Van P."/>
        </authorList>
    </citation>
    <scope>NUCLEOTIDE SEQUENCE</scope>
</reference>
<name>A0A7R9B216_TIMSH</name>
<dbReference type="InterPro" id="IPR001357">
    <property type="entry name" value="BRCT_dom"/>
</dbReference>
<feature type="domain" description="BRCT" evidence="6">
    <location>
        <begin position="314"/>
        <end position="407"/>
    </location>
</feature>
<comment type="subcellular location">
    <subcellularLocation>
        <location evidence="4">Nucleus</location>
        <location evidence="4">Nucleolus</location>
    </subcellularLocation>
    <subcellularLocation>
        <location evidence="4">Nucleus</location>
        <location evidence="4">Nucleoplasm</location>
    </subcellularLocation>
</comment>
<evidence type="ECO:0000256" key="4">
    <source>
        <dbReference type="HAMAP-Rule" id="MF_03028"/>
    </source>
</evidence>
<gene>
    <name evidence="7" type="ORF">TSIB3V08_LOCUS8251</name>
</gene>
<dbReference type="PROSITE" id="PS50172">
    <property type="entry name" value="BRCT"/>
    <property type="match status" value="1"/>
</dbReference>
<dbReference type="GO" id="GO:0005654">
    <property type="term" value="C:nucleoplasm"/>
    <property type="evidence" value="ECO:0007669"/>
    <property type="project" value="UniProtKB-SubCell"/>
</dbReference>
<dbReference type="FunFam" id="3.40.50.10190:FF:000002">
    <property type="entry name" value="Pescadillo homolog"/>
    <property type="match status" value="1"/>
</dbReference>
<dbReference type="HAMAP" id="MF_03028">
    <property type="entry name" value="Pescadillo"/>
    <property type="match status" value="1"/>
</dbReference>
<dbReference type="EMBL" id="OC004172">
    <property type="protein sequence ID" value="CAD7264191.1"/>
    <property type="molecule type" value="Genomic_DNA"/>
</dbReference>
<keyword evidence="3 4" id="KW-0539">Nucleus</keyword>
<feature type="compositionally biased region" description="Basic and acidic residues" evidence="5">
    <location>
        <begin position="465"/>
        <end position="481"/>
    </location>
</feature>
<feature type="compositionally biased region" description="Basic and acidic residues" evidence="5">
    <location>
        <begin position="524"/>
        <end position="533"/>
    </location>
</feature>
<feature type="compositionally biased region" description="Acidic residues" evidence="5">
    <location>
        <begin position="448"/>
        <end position="464"/>
    </location>
</feature>
<dbReference type="Pfam" id="PF16589">
    <property type="entry name" value="BRCT_2"/>
    <property type="match status" value="1"/>
</dbReference>
<sequence>MGQRKKKYQSGEGSKYVTRQAALRMLQLTLKNFRSLCILKGIYPREPHNRKKAQRGTPGIKILYNKKDIQFLMHEPIIWKLRDVKIFARKSGRARALRDFKAVRRLIDNHPVLTLDHIVKERYPTFIDAIRDLDDCLTLCFLFSSFPSLKHVPRDQSALCRRLTVEFMHAVIVSKALRKVFVSIKGYYYQAEIKGQTVTWIVPHHFSFEPQARADVDFKVMSTFVEFYTVVLGFVNFRLYHSLNLYYPPKFPNYSDDIEKDFADEEVYVAERIAALNVSLIRTKEEDQEEEDNASTDDPEKLEKIKLELERVRALKTLFQGLKFYLNREVPREPLVFIIRCFGGEVSWDRLIFVGATYEEEDKSITHHIIDRPSLSTCIPHRYYIQPQWVFDSVNARQRLPVETYMIGAILPPHLSPFIDESRDQYIPPEEKLLRDPSLQLEKPFAGDGDDDVLSDVDLGEEETLDKTEETMLDEKDKEYITSESDDEETEVKEDLELEISSKEKAREEKKKHMAVTVGTLVQEDPREKTRLEKQEYRLREKMIPKKHRRLYKSMMAGRMKRNKEAWLLGKKRKRYEEEEMLKRKAQKKEAIKAALASVDAQEL</sequence>
<evidence type="ECO:0000256" key="2">
    <source>
        <dbReference type="ARBA" id="ARBA00022552"/>
    </source>
</evidence>
<dbReference type="GO" id="GO:0070545">
    <property type="term" value="C:PeBoW complex"/>
    <property type="evidence" value="ECO:0007669"/>
    <property type="project" value="TreeGrafter"/>
</dbReference>
<dbReference type="GO" id="GO:0043021">
    <property type="term" value="F:ribonucleoprotein complex binding"/>
    <property type="evidence" value="ECO:0007669"/>
    <property type="project" value="UniProtKB-UniRule"/>
</dbReference>
<dbReference type="SMART" id="SM00292">
    <property type="entry name" value="BRCT"/>
    <property type="match status" value="1"/>
</dbReference>
<evidence type="ECO:0000313" key="7">
    <source>
        <dbReference type="EMBL" id="CAD7264191.1"/>
    </source>
</evidence>
<evidence type="ECO:0000256" key="1">
    <source>
        <dbReference type="ARBA" id="ARBA00022517"/>
    </source>
</evidence>
<keyword evidence="1 4" id="KW-0690">Ribosome biogenesis</keyword>
<dbReference type="GO" id="GO:0003723">
    <property type="term" value="F:RNA binding"/>
    <property type="evidence" value="ECO:0007669"/>
    <property type="project" value="TreeGrafter"/>
</dbReference>
<dbReference type="SUPFAM" id="SSF52113">
    <property type="entry name" value="BRCT domain"/>
    <property type="match status" value="1"/>
</dbReference>
<protein>
    <recommendedName>
        <fullName evidence="4">Pescadillo homolog</fullName>
    </recommendedName>
</protein>
<evidence type="ECO:0000256" key="5">
    <source>
        <dbReference type="SAM" id="MobiDB-lite"/>
    </source>
</evidence>
<comment type="similarity">
    <text evidence="4">Belongs to the pescadillo family.</text>
</comment>
<keyword evidence="2 4" id="KW-0698">rRNA processing</keyword>
<evidence type="ECO:0000256" key="3">
    <source>
        <dbReference type="ARBA" id="ARBA00023242"/>
    </source>
</evidence>